<sequence>MAQPAASNVLSSMYLEISRYGKSGEYDRALKVCDKLLHDFPMEEKALQCKVVSQIQSGNFEDALDTINQNSKHVGDVAFEKAYCLYRLNKIKEAWKILGNIPNPSFKVKELKAQVLYRLENYQECFDVYRDLIKNSEDEYEEERETNLAAVIACLTAETKQEAKGAPKLRDNTYELCYNQACILLSLSCYADALQKLHQAEDLCKKTLEEDDVPEDEIEEELAIVRTQLGFTKQKLGLPEQAMKLYNLVLKQRPSDNAIAAVAANNIVTLNKDQNVFDSKKKMKIAVAEGLDSKLTTQQRRAIAINQCLLLYHTGQPEQCLKAVGTLEHHFHQAIDVATLLRAAALYCKDKQLEPAIQVLQDYFAKHPNTSLSIPFTLAQLLLVQGHVSKCCQLLKSLGDVSYKPGVVSALVTLYQSLEDKASTLAVFSDALNWYRKNKPQSFELIMRMRQSQAQFHFANQEMQDAAPILEELRHFNPHDTRLTAQLLAAYSAFDPQKAKELSRNLPTLEEQMTEIDVDALETASWTMGARYAKKVAKTDPSPAARAQDVVKKKKKKKKGKLPKNYNPDVDPDPERWLPRWERSTYKKRKDRRGAPGGVGKGTQGAVGASSEGDSTQKATPVASPAPPSPQGPRQQRPLPAQKKKQKKKGGRW</sequence>
<evidence type="ECO:0000256" key="3">
    <source>
        <dbReference type="ARBA" id="ARBA00007676"/>
    </source>
</evidence>
<comment type="function">
    <text evidence="11">Component of the signal recognition particle (SRP) complex, a ribonucleoprotein complex that mediates the cotranslational targeting of secretory and membrane proteins to the endoplasmic reticulum (ER).</text>
</comment>
<evidence type="ECO:0000256" key="10">
    <source>
        <dbReference type="ARBA" id="ARBA00023274"/>
    </source>
</evidence>
<comment type="subcellular location">
    <subcellularLocation>
        <location evidence="2 11">Cytoplasm</location>
    </subcellularLocation>
    <subcellularLocation>
        <location evidence="1">Endoplasmic reticulum</location>
    </subcellularLocation>
</comment>
<dbReference type="InterPro" id="IPR011990">
    <property type="entry name" value="TPR-like_helical_dom_sf"/>
</dbReference>
<evidence type="ECO:0000256" key="11">
    <source>
        <dbReference type="PIRNR" id="PIRNR038922"/>
    </source>
</evidence>
<reference evidence="14" key="1">
    <citation type="submission" date="2018-03" db="EMBL/GenBank/DDBJ databases">
        <title>The relapsing fever spirochete Borrelia turicatae persists in the highly oxidative environment of its soft-bodied tick vector.</title>
        <authorList>
            <person name="Bourret T.J."/>
            <person name="Boyle W.K."/>
            <person name="Valenzuela J.G."/>
            <person name="Oliveira F."/>
            <person name="Lopez J.E."/>
        </authorList>
    </citation>
    <scope>NUCLEOTIDE SEQUENCE</scope>
    <source>
        <strain evidence="14">Kansas strain/isolate</strain>
        <tissue evidence="14">Salivary glands</tissue>
    </source>
</reference>
<dbReference type="GO" id="GO:0008312">
    <property type="term" value="F:7S RNA binding"/>
    <property type="evidence" value="ECO:0007669"/>
    <property type="project" value="InterPro"/>
</dbReference>
<evidence type="ECO:0000256" key="4">
    <source>
        <dbReference type="ARBA" id="ARBA00018350"/>
    </source>
</evidence>
<feature type="compositionally biased region" description="Basic and acidic residues" evidence="12">
    <location>
        <begin position="573"/>
        <end position="585"/>
    </location>
</feature>
<evidence type="ECO:0000256" key="5">
    <source>
        <dbReference type="ARBA" id="ARBA00022490"/>
    </source>
</evidence>
<dbReference type="PANTHER" id="PTHR14094:SF9">
    <property type="entry name" value="SIGNAL RECOGNITION PARTICLE SUBUNIT SRP72"/>
    <property type="match status" value="1"/>
</dbReference>
<dbReference type="CTD" id="6731"/>
<comment type="similarity">
    <text evidence="3 11">Belongs to the SRP72 family.</text>
</comment>
<feature type="compositionally biased region" description="Low complexity" evidence="12">
    <location>
        <begin position="632"/>
        <end position="641"/>
    </location>
</feature>
<dbReference type="AlphaFoldDB" id="A0A2R5LAB7"/>
<dbReference type="FunFam" id="1.25.40.10:FF:000062">
    <property type="entry name" value="Signal recognition particle subunit SRP72"/>
    <property type="match status" value="1"/>
</dbReference>
<accession>A0A2R5LAB7</accession>
<dbReference type="SMART" id="SM00028">
    <property type="entry name" value="TPR"/>
    <property type="match status" value="4"/>
</dbReference>
<protein>
    <recommendedName>
        <fullName evidence="4 11">Signal recognition particle subunit SRP72</fullName>
    </recommendedName>
</protein>
<evidence type="ECO:0000256" key="9">
    <source>
        <dbReference type="ARBA" id="ARBA00023135"/>
    </source>
</evidence>
<evidence type="ECO:0000313" key="14">
    <source>
        <dbReference type="EMBL" id="MBY06418.1"/>
    </source>
</evidence>
<evidence type="ECO:0000256" key="12">
    <source>
        <dbReference type="SAM" id="MobiDB-lite"/>
    </source>
</evidence>
<dbReference type="GO" id="GO:0005786">
    <property type="term" value="C:signal recognition particle, endoplasmic reticulum targeting"/>
    <property type="evidence" value="ECO:0007669"/>
    <property type="project" value="UniProtKB-UniRule"/>
</dbReference>
<evidence type="ECO:0000256" key="8">
    <source>
        <dbReference type="ARBA" id="ARBA00022824"/>
    </source>
</evidence>
<dbReference type="InterPro" id="IPR031545">
    <property type="entry name" value="SRP72_TPR-like"/>
</dbReference>
<feature type="compositionally biased region" description="Basic residues" evidence="12">
    <location>
        <begin position="552"/>
        <end position="562"/>
    </location>
</feature>
<keyword evidence="10 11" id="KW-0687">Ribonucleoprotein</keyword>
<keyword evidence="8" id="KW-0256">Endoplasmic reticulum</keyword>
<dbReference type="PANTHER" id="PTHR14094">
    <property type="entry name" value="SIGNAL RECOGNITION PARTICLE 72"/>
    <property type="match status" value="1"/>
</dbReference>
<keyword evidence="9 11" id="KW-0733">Signal recognition particle</keyword>
<dbReference type="InterPro" id="IPR013699">
    <property type="entry name" value="Signal_recog_part_SRP72_RNA-bd"/>
</dbReference>
<dbReference type="SUPFAM" id="SSF48452">
    <property type="entry name" value="TPR-like"/>
    <property type="match status" value="3"/>
</dbReference>
<dbReference type="Pfam" id="PF17004">
    <property type="entry name" value="SRP_TPR_like"/>
    <property type="match status" value="1"/>
</dbReference>
<dbReference type="InterPro" id="IPR026270">
    <property type="entry name" value="SRP72"/>
</dbReference>
<dbReference type="RefSeq" id="XP_064465557.1">
    <property type="nucleotide sequence ID" value="XM_064609487.1"/>
</dbReference>
<dbReference type="Gene3D" id="1.25.40.10">
    <property type="entry name" value="Tetratricopeptide repeat domain"/>
    <property type="match status" value="2"/>
</dbReference>
<dbReference type="EMBL" id="GGLE01002292">
    <property type="protein sequence ID" value="MBY06418.1"/>
    <property type="molecule type" value="Transcribed_RNA"/>
</dbReference>
<dbReference type="Pfam" id="PF08492">
    <property type="entry name" value="SRP72"/>
    <property type="match status" value="1"/>
</dbReference>
<keyword evidence="5 11" id="KW-0963">Cytoplasm</keyword>
<keyword evidence="6" id="KW-0677">Repeat</keyword>
<evidence type="ECO:0000256" key="2">
    <source>
        <dbReference type="ARBA" id="ARBA00004496"/>
    </source>
</evidence>
<name>A0A2R5LAB7_9ACAR</name>
<keyword evidence="7" id="KW-0802">TPR repeat</keyword>
<evidence type="ECO:0000256" key="6">
    <source>
        <dbReference type="ARBA" id="ARBA00022737"/>
    </source>
</evidence>
<proteinExistence type="inferred from homology"/>
<dbReference type="GO" id="GO:0006614">
    <property type="term" value="P:SRP-dependent cotranslational protein targeting to membrane"/>
    <property type="evidence" value="ECO:0007669"/>
    <property type="project" value="UniProtKB-UniRule"/>
</dbReference>
<evidence type="ECO:0000256" key="1">
    <source>
        <dbReference type="ARBA" id="ARBA00004240"/>
    </source>
</evidence>
<dbReference type="GO" id="GO:0005783">
    <property type="term" value="C:endoplasmic reticulum"/>
    <property type="evidence" value="ECO:0007669"/>
    <property type="project" value="UniProtKB-SubCell"/>
</dbReference>
<feature type="compositionally biased region" description="Basic residues" evidence="12">
    <location>
        <begin position="642"/>
        <end position="653"/>
    </location>
</feature>
<dbReference type="GeneID" id="135377203"/>
<organism evidence="14">
    <name type="scientific">Ornithodoros turicata</name>
    <dbReference type="NCBI Taxonomy" id="34597"/>
    <lineage>
        <taxon>Eukaryota</taxon>
        <taxon>Metazoa</taxon>
        <taxon>Ecdysozoa</taxon>
        <taxon>Arthropoda</taxon>
        <taxon>Chelicerata</taxon>
        <taxon>Arachnida</taxon>
        <taxon>Acari</taxon>
        <taxon>Parasitiformes</taxon>
        <taxon>Ixodida</taxon>
        <taxon>Ixodoidea</taxon>
        <taxon>Argasidae</taxon>
        <taxon>Ornithodorinae</taxon>
        <taxon>Ornithodoros</taxon>
    </lineage>
</organism>
<evidence type="ECO:0000259" key="13">
    <source>
        <dbReference type="Pfam" id="PF08492"/>
    </source>
</evidence>
<dbReference type="KEGG" id="oti:135377203"/>
<dbReference type="PIRSF" id="PIRSF038922">
    <property type="entry name" value="SRP72"/>
    <property type="match status" value="1"/>
</dbReference>
<feature type="region of interest" description="Disordered" evidence="12">
    <location>
        <begin position="535"/>
        <end position="653"/>
    </location>
</feature>
<evidence type="ECO:0000256" key="7">
    <source>
        <dbReference type="ARBA" id="ARBA00022803"/>
    </source>
</evidence>
<feature type="compositionally biased region" description="Gly residues" evidence="12">
    <location>
        <begin position="595"/>
        <end position="605"/>
    </location>
</feature>
<dbReference type="GO" id="GO:0043022">
    <property type="term" value="F:ribosome binding"/>
    <property type="evidence" value="ECO:0007669"/>
    <property type="project" value="TreeGrafter"/>
</dbReference>
<dbReference type="InterPro" id="IPR019734">
    <property type="entry name" value="TPR_rpt"/>
</dbReference>
<dbReference type="Pfam" id="PF13174">
    <property type="entry name" value="TPR_6"/>
    <property type="match status" value="1"/>
</dbReference>
<feature type="domain" description="Signal recognition particle SRP72 subunit RNA-binding" evidence="13">
    <location>
        <begin position="537"/>
        <end position="588"/>
    </location>
</feature>